<dbReference type="CDD" id="cd00130">
    <property type="entry name" value="PAS"/>
    <property type="match status" value="1"/>
</dbReference>
<reference evidence="13" key="1">
    <citation type="submission" date="2018-06" db="EMBL/GenBank/DDBJ databases">
        <authorList>
            <person name="Zhirakovskaya E."/>
        </authorList>
    </citation>
    <scope>NUCLEOTIDE SEQUENCE</scope>
</reference>
<keyword evidence="2" id="KW-1003">Cell membrane</keyword>
<dbReference type="PROSITE" id="PS50112">
    <property type="entry name" value="PAS"/>
    <property type="match status" value="1"/>
</dbReference>
<dbReference type="AlphaFoldDB" id="A0A3B0X4A5"/>
<organism evidence="13">
    <name type="scientific">hydrothermal vent metagenome</name>
    <dbReference type="NCBI Taxonomy" id="652676"/>
    <lineage>
        <taxon>unclassified sequences</taxon>
        <taxon>metagenomes</taxon>
        <taxon>ecological metagenomes</taxon>
    </lineage>
</organism>
<keyword evidence="9" id="KW-0807">Transducer</keyword>
<dbReference type="CDD" id="cd11386">
    <property type="entry name" value="MCP_signal"/>
    <property type="match status" value="1"/>
</dbReference>
<evidence type="ECO:0000256" key="8">
    <source>
        <dbReference type="ARBA" id="ARBA00023136"/>
    </source>
</evidence>
<feature type="transmembrane region" description="Helical" evidence="10">
    <location>
        <begin position="176"/>
        <end position="197"/>
    </location>
</feature>
<evidence type="ECO:0000259" key="11">
    <source>
        <dbReference type="PROSITE" id="PS50111"/>
    </source>
</evidence>
<keyword evidence="8 10" id="KW-0472">Membrane</keyword>
<dbReference type="FunFam" id="3.30.450.20:FF:000046">
    <property type="entry name" value="Aerotaxis sensor receptor"/>
    <property type="match status" value="1"/>
</dbReference>
<dbReference type="Gene3D" id="1.10.287.950">
    <property type="entry name" value="Methyl-accepting chemotaxis protein"/>
    <property type="match status" value="1"/>
</dbReference>
<dbReference type="FunFam" id="1.10.287.950:FF:000001">
    <property type="entry name" value="Methyl-accepting chemotaxis sensory transducer"/>
    <property type="match status" value="1"/>
</dbReference>
<evidence type="ECO:0000313" key="13">
    <source>
        <dbReference type="EMBL" id="VAW63145.1"/>
    </source>
</evidence>
<evidence type="ECO:0000259" key="12">
    <source>
        <dbReference type="PROSITE" id="PS50112"/>
    </source>
</evidence>
<dbReference type="GO" id="GO:0005886">
    <property type="term" value="C:plasma membrane"/>
    <property type="evidence" value="ECO:0007669"/>
    <property type="project" value="UniProtKB-SubCell"/>
</dbReference>
<evidence type="ECO:0000256" key="2">
    <source>
        <dbReference type="ARBA" id="ARBA00022475"/>
    </source>
</evidence>
<dbReference type="PANTHER" id="PTHR32089">
    <property type="entry name" value="METHYL-ACCEPTING CHEMOTAXIS PROTEIN MCPB"/>
    <property type="match status" value="1"/>
</dbReference>
<dbReference type="GO" id="GO:0007165">
    <property type="term" value="P:signal transduction"/>
    <property type="evidence" value="ECO:0007669"/>
    <property type="project" value="UniProtKB-KW"/>
</dbReference>
<proteinExistence type="predicted"/>
<feature type="domain" description="PAS" evidence="12">
    <location>
        <begin position="21"/>
        <end position="76"/>
    </location>
</feature>
<dbReference type="Gene3D" id="3.30.450.20">
    <property type="entry name" value="PAS domain"/>
    <property type="match status" value="1"/>
</dbReference>
<feature type="transmembrane region" description="Helical" evidence="10">
    <location>
        <begin position="148"/>
        <end position="170"/>
    </location>
</feature>
<evidence type="ECO:0000256" key="5">
    <source>
        <dbReference type="ARBA" id="ARBA00022519"/>
    </source>
</evidence>
<evidence type="ECO:0000256" key="7">
    <source>
        <dbReference type="ARBA" id="ARBA00022989"/>
    </source>
</evidence>
<keyword evidence="3" id="KW-0488">Methylation</keyword>
<dbReference type="SUPFAM" id="SSF55785">
    <property type="entry name" value="PYP-like sensor domain (PAS domain)"/>
    <property type="match status" value="1"/>
</dbReference>
<evidence type="ECO:0000256" key="9">
    <source>
        <dbReference type="ARBA" id="ARBA00023224"/>
    </source>
</evidence>
<dbReference type="InterPro" id="IPR000014">
    <property type="entry name" value="PAS"/>
</dbReference>
<comment type="subcellular location">
    <subcellularLocation>
        <location evidence="1">Cell inner membrane</location>
        <topology evidence="1">Multi-pass membrane protein</topology>
    </subcellularLocation>
</comment>
<keyword evidence="6 10" id="KW-0812">Transmembrane</keyword>
<evidence type="ECO:0000256" key="3">
    <source>
        <dbReference type="ARBA" id="ARBA00022481"/>
    </source>
</evidence>
<dbReference type="PROSITE" id="PS50111">
    <property type="entry name" value="CHEMOTAXIS_TRANSDUC_2"/>
    <property type="match status" value="1"/>
</dbReference>
<dbReference type="InterPro" id="IPR035965">
    <property type="entry name" value="PAS-like_dom_sf"/>
</dbReference>
<keyword evidence="4" id="KW-0145">Chemotaxis</keyword>
<dbReference type="Pfam" id="PF08447">
    <property type="entry name" value="PAS_3"/>
    <property type="match status" value="1"/>
</dbReference>
<gene>
    <name evidence="13" type="ORF">MNBD_GAMMA08-686</name>
</gene>
<dbReference type="SUPFAM" id="SSF58104">
    <property type="entry name" value="Methyl-accepting chemotaxis protein (MCP) signaling domain"/>
    <property type="match status" value="1"/>
</dbReference>
<sequence length="526" mass="57654">MKTNLPVNNNEVDFPEHAKIISTTDLKGAINYLNQDFIDISGFSSEELQTKNHNIVRHPDMPPAAFQNLWDTIKQGKPWMGIVKNRCKNGDFYWVDAYVTPVYNEQKIIGYQSVRSKPNKDDVSRASTLYKRITSGKKSWFDWLNTKLINKLFLTHLLTALLTVSGFAFFQSETSTLSTISIYITLAISTGLAFSFAKWHATPWQKAARQAKKIFDNSIARQVYTGRNDELACLQSTITALQAKLDTVLVRVDDSNTNLVQAAAQTSHVLHTAQHSAQQQQNELSQLATALEEMTAAVREVATSATNTSELTQLARDSAKEDALSATEVLGSMDALMTKITETVNVIQVLESESSGISTVVEVIRDIAEQTNLLALNAAIEAARAGEQGRGFAVVADEVRSLAQRTQSSTQEIEDIVKNLQTKAADSASMMNEANEQGIKCASLAKAATESLGSVAGSISNISDNAIQIAIATEEQTAVAEEINRNVNNINQLSIKTSEDTCEGSQSSQELLDESESLKTMIWQFA</sequence>
<evidence type="ECO:0000256" key="10">
    <source>
        <dbReference type="SAM" id="Phobius"/>
    </source>
</evidence>
<dbReference type="SMART" id="SM00283">
    <property type="entry name" value="MA"/>
    <property type="match status" value="1"/>
</dbReference>
<dbReference type="PANTHER" id="PTHR32089:SF74">
    <property type="entry name" value="METHYL-ACCEPTING CHEMOTAXIS PROTEIN AER"/>
    <property type="match status" value="1"/>
</dbReference>
<keyword evidence="5" id="KW-0997">Cell inner membrane</keyword>
<feature type="domain" description="Methyl-accepting transducer" evidence="11">
    <location>
        <begin position="255"/>
        <end position="491"/>
    </location>
</feature>
<evidence type="ECO:0000256" key="1">
    <source>
        <dbReference type="ARBA" id="ARBA00004429"/>
    </source>
</evidence>
<dbReference type="NCBIfam" id="TIGR00229">
    <property type="entry name" value="sensory_box"/>
    <property type="match status" value="1"/>
</dbReference>
<protein>
    <submittedName>
        <fullName evidence="13">Methyl-accepting chemotaxis sensor/transducer protein</fullName>
    </submittedName>
</protein>
<dbReference type="EMBL" id="UOFH01000238">
    <property type="protein sequence ID" value="VAW63145.1"/>
    <property type="molecule type" value="Genomic_DNA"/>
</dbReference>
<evidence type="ECO:0000256" key="6">
    <source>
        <dbReference type="ARBA" id="ARBA00022692"/>
    </source>
</evidence>
<dbReference type="InterPro" id="IPR013655">
    <property type="entry name" value="PAS_fold_3"/>
</dbReference>
<dbReference type="GO" id="GO:0006935">
    <property type="term" value="P:chemotaxis"/>
    <property type="evidence" value="ECO:0007669"/>
    <property type="project" value="UniProtKB-KW"/>
</dbReference>
<dbReference type="Pfam" id="PF00015">
    <property type="entry name" value="MCPsignal"/>
    <property type="match status" value="1"/>
</dbReference>
<name>A0A3B0X4A5_9ZZZZ</name>
<keyword evidence="7 10" id="KW-1133">Transmembrane helix</keyword>
<accession>A0A3B0X4A5</accession>
<evidence type="ECO:0000256" key="4">
    <source>
        <dbReference type="ARBA" id="ARBA00022500"/>
    </source>
</evidence>
<dbReference type="InterPro" id="IPR004089">
    <property type="entry name" value="MCPsignal_dom"/>
</dbReference>